<evidence type="ECO:0000313" key="2">
    <source>
        <dbReference type="Proteomes" id="UP000241769"/>
    </source>
</evidence>
<comment type="caution">
    <text evidence="1">The sequence shown here is derived from an EMBL/GenBank/DDBJ whole genome shotgun (WGS) entry which is preliminary data.</text>
</comment>
<proteinExistence type="predicted"/>
<reference evidence="1 2" key="1">
    <citation type="journal article" date="2018" name="Genome Biol. Evol.">
        <title>Multiple Roots of Fruiting Body Formation in Amoebozoa.</title>
        <authorList>
            <person name="Hillmann F."/>
            <person name="Forbes G."/>
            <person name="Novohradska S."/>
            <person name="Ferling I."/>
            <person name="Riege K."/>
            <person name="Groth M."/>
            <person name="Westermann M."/>
            <person name="Marz M."/>
            <person name="Spaller T."/>
            <person name="Winckler T."/>
            <person name="Schaap P."/>
            <person name="Glockner G."/>
        </authorList>
    </citation>
    <scope>NUCLEOTIDE SEQUENCE [LARGE SCALE GENOMIC DNA]</scope>
    <source>
        <strain evidence="1 2">Jena</strain>
    </source>
</reference>
<dbReference type="Proteomes" id="UP000241769">
    <property type="component" value="Unassembled WGS sequence"/>
</dbReference>
<protein>
    <submittedName>
        <fullName evidence="1">Uncharacterized protein</fullName>
    </submittedName>
</protein>
<organism evidence="1 2">
    <name type="scientific">Planoprotostelium fungivorum</name>
    <dbReference type="NCBI Taxonomy" id="1890364"/>
    <lineage>
        <taxon>Eukaryota</taxon>
        <taxon>Amoebozoa</taxon>
        <taxon>Evosea</taxon>
        <taxon>Variosea</taxon>
        <taxon>Cavosteliida</taxon>
        <taxon>Cavosteliaceae</taxon>
        <taxon>Planoprotostelium</taxon>
    </lineage>
</organism>
<sequence>MMWGIPQAFLELVLFGNWSGNIKTMYMLLYHCIGKAEGTVVYGHHIRTKQFNESLFIKNDFKLKKAKFSN</sequence>
<name>A0A2P6MSQ9_9EUKA</name>
<dbReference type="AlphaFoldDB" id="A0A2P6MSQ9"/>
<evidence type="ECO:0000313" key="1">
    <source>
        <dbReference type="EMBL" id="PRP74738.1"/>
    </source>
</evidence>
<dbReference type="EMBL" id="MDYQ01000443">
    <property type="protein sequence ID" value="PRP74738.1"/>
    <property type="molecule type" value="Genomic_DNA"/>
</dbReference>
<accession>A0A2P6MSQ9</accession>
<dbReference type="InParanoid" id="A0A2P6MSQ9"/>
<gene>
    <name evidence="1" type="ORF">PROFUN_15506</name>
</gene>
<keyword evidence="2" id="KW-1185">Reference proteome</keyword>